<comment type="caution">
    <text evidence="1">The sequence shown here is derived from an EMBL/GenBank/DDBJ whole genome shotgun (WGS) entry which is preliminary data.</text>
</comment>
<protein>
    <submittedName>
        <fullName evidence="1">Uncharacterized protein</fullName>
    </submittedName>
</protein>
<dbReference type="Proteomes" id="UP000612282">
    <property type="component" value="Unassembled WGS sequence"/>
</dbReference>
<name>A0ABQ3XRG5_9ACTN</name>
<dbReference type="EMBL" id="BOMG01000117">
    <property type="protein sequence ID" value="GID60990.1"/>
    <property type="molecule type" value="Genomic_DNA"/>
</dbReference>
<sequence>MSDDLMSIARRRFPCGTRVRGTVSGFPAGVGAAGASIDLGGPLPGWVDLLLLPEEAAGWPPVGRSGFFEILQHRDHEIRLFPLDAGMRSLRCRYSDITGPEWAALSARRPVGSTVEATVEHVYTGNREYSVRYADGWETVEYDGVPLSPGTPVRLVVERQSEWTRRLILRLAS</sequence>
<reference evidence="1 2" key="1">
    <citation type="submission" date="2021-01" db="EMBL/GenBank/DDBJ databases">
        <title>Whole genome shotgun sequence of Actinoplanes couchii NBRC 106145.</title>
        <authorList>
            <person name="Komaki H."/>
            <person name="Tamura T."/>
        </authorList>
    </citation>
    <scope>NUCLEOTIDE SEQUENCE [LARGE SCALE GENOMIC DNA]</scope>
    <source>
        <strain evidence="1 2">NBRC 106145</strain>
    </source>
</reference>
<organism evidence="1 2">
    <name type="scientific">Actinoplanes couchii</name>
    <dbReference type="NCBI Taxonomy" id="403638"/>
    <lineage>
        <taxon>Bacteria</taxon>
        <taxon>Bacillati</taxon>
        <taxon>Actinomycetota</taxon>
        <taxon>Actinomycetes</taxon>
        <taxon>Micromonosporales</taxon>
        <taxon>Micromonosporaceae</taxon>
        <taxon>Actinoplanes</taxon>
    </lineage>
</organism>
<evidence type="ECO:0000313" key="2">
    <source>
        <dbReference type="Proteomes" id="UP000612282"/>
    </source>
</evidence>
<keyword evidence="2" id="KW-1185">Reference proteome</keyword>
<accession>A0ABQ3XRG5</accession>
<evidence type="ECO:0000313" key="1">
    <source>
        <dbReference type="EMBL" id="GID60990.1"/>
    </source>
</evidence>
<gene>
    <name evidence="1" type="ORF">Aco03nite_093940</name>
</gene>
<proteinExistence type="predicted"/>
<dbReference type="RefSeq" id="WP_203808523.1">
    <property type="nucleotide sequence ID" value="NZ_BAAAQE010000047.1"/>
</dbReference>